<dbReference type="PANTHER" id="PTHR47385:SF13">
    <property type="entry name" value="CALPONIN"/>
    <property type="match status" value="1"/>
</dbReference>
<dbReference type="GO" id="GO:0015629">
    <property type="term" value="C:actin cytoskeleton"/>
    <property type="evidence" value="ECO:0007669"/>
    <property type="project" value="TreeGrafter"/>
</dbReference>
<evidence type="ECO:0000313" key="2">
    <source>
        <dbReference type="Proteomes" id="UP000092462"/>
    </source>
</evidence>
<dbReference type="PROSITE" id="PS50021">
    <property type="entry name" value="CH"/>
    <property type="match status" value="1"/>
</dbReference>
<dbReference type="SUPFAM" id="SSF47576">
    <property type="entry name" value="Calponin-homology domain, CH-domain"/>
    <property type="match status" value="1"/>
</dbReference>
<organism evidence="1 2">
    <name type="scientific">Phlebotomus papatasi</name>
    <name type="common">Sandfly</name>
    <dbReference type="NCBI Taxonomy" id="29031"/>
    <lineage>
        <taxon>Eukaryota</taxon>
        <taxon>Metazoa</taxon>
        <taxon>Ecdysozoa</taxon>
        <taxon>Arthropoda</taxon>
        <taxon>Hexapoda</taxon>
        <taxon>Insecta</taxon>
        <taxon>Pterygota</taxon>
        <taxon>Neoptera</taxon>
        <taxon>Endopterygota</taxon>
        <taxon>Diptera</taxon>
        <taxon>Nematocera</taxon>
        <taxon>Psychodoidea</taxon>
        <taxon>Psychodidae</taxon>
        <taxon>Phlebotomus</taxon>
        <taxon>Phlebotomus</taxon>
    </lineage>
</organism>
<dbReference type="PANTHER" id="PTHR47385">
    <property type="entry name" value="CALPONIN"/>
    <property type="match status" value="1"/>
</dbReference>
<reference evidence="1" key="1">
    <citation type="submission" date="2022-08" db="UniProtKB">
        <authorList>
            <consortium name="EnsemblMetazoa"/>
        </authorList>
    </citation>
    <scope>IDENTIFICATION</scope>
    <source>
        <strain evidence="1">Israel</strain>
    </source>
</reference>
<proteinExistence type="predicted"/>
<evidence type="ECO:0000313" key="1">
    <source>
        <dbReference type="EnsemblMetazoa" id="PPAI000936-PA"/>
    </source>
</evidence>
<dbReference type="InterPro" id="IPR001715">
    <property type="entry name" value="CH_dom"/>
</dbReference>
<sequence>MVDVAGKREPSQEAEAQHWIETVLGERFPQGVLYEDVLRDGVILCRLMNRLSPGIIQRINTSGGDYKMMDNIS</sequence>
<dbReference type="Gene3D" id="1.10.418.10">
    <property type="entry name" value="Calponin-like domain"/>
    <property type="match status" value="1"/>
</dbReference>
<dbReference type="AlphaFoldDB" id="A0A1B0D0R4"/>
<dbReference type="GO" id="GO:0051015">
    <property type="term" value="F:actin filament binding"/>
    <property type="evidence" value="ECO:0007669"/>
    <property type="project" value="TreeGrafter"/>
</dbReference>
<dbReference type="VEuPathDB" id="VectorBase:PPAI000936"/>
<dbReference type="InterPro" id="IPR036872">
    <property type="entry name" value="CH_dom_sf"/>
</dbReference>
<dbReference type="Proteomes" id="UP000092462">
    <property type="component" value="Unassembled WGS sequence"/>
</dbReference>
<dbReference type="InterPro" id="IPR003096">
    <property type="entry name" value="SM22_calponin"/>
</dbReference>
<accession>A0A1B0D0R4</accession>
<dbReference type="GO" id="GO:0007015">
    <property type="term" value="P:actin filament organization"/>
    <property type="evidence" value="ECO:0007669"/>
    <property type="project" value="TreeGrafter"/>
</dbReference>
<dbReference type="EMBL" id="AJVK01021608">
    <property type="status" value="NOT_ANNOTATED_CDS"/>
    <property type="molecule type" value="Genomic_DNA"/>
</dbReference>
<keyword evidence="2" id="KW-1185">Reference proteome</keyword>
<dbReference type="VEuPathDB" id="VectorBase:PPAPM1_010935"/>
<dbReference type="InterPro" id="IPR050606">
    <property type="entry name" value="Calponin-like"/>
</dbReference>
<dbReference type="Pfam" id="PF00307">
    <property type="entry name" value="CH"/>
    <property type="match status" value="1"/>
</dbReference>
<dbReference type="EnsemblMetazoa" id="PPAI000936-RA">
    <property type="protein sequence ID" value="PPAI000936-PA"/>
    <property type="gene ID" value="PPAI000936"/>
</dbReference>
<protein>
    <submittedName>
        <fullName evidence="1">Uncharacterized protein</fullName>
    </submittedName>
</protein>
<name>A0A1B0D0R4_PHLPP</name>
<dbReference type="PRINTS" id="PR00888">
    <property type="entry name" value="SM22CALPONIN"/>
</dbReference>